<sequence>RNTMAGWSAAGLFPFNPERVLRGMPKQLVELSCPTTEVAESPSHEEAPLTPVTPVTVDALTSLHNRIKQDGCASDKASKQRLQRCVEKLASAAKISFAKQSPLQDHNRLLYKINSEAKVRRSTRSLVIGRAKVMSYEHLEEARMAHAAIDKAAVDKATRKRGRKRKLSTQDAEEEAVEVVSQQAGSSVPKVKMARRKSNFQ</sequence>
<evidence type="ECO:0000313" key="2">
    <source>
        <dbReference type="EMBL" id="KAF1938390.1"/>
    </source>
</evidence>
<evidence type="ECO:0000313" key="3">
    <source>
        <dbReference type="Proteomes" id="UP000800038"/>
    </source>
</evidence>
<feature type="non-terminal residue" evidence="2">
    <location>
        <position position="1"/>
    </location>
</feature>
<dbReference type="EMBL" id="ML976106">
    <property type="protein sequence ID" value="KAF1938390.1"/>
    <property type="molecule type" value="Genomic_DNA"/>
</dbReference>
<evidence type="ECO:0000256" key="1">
    <source>
        <dbReference type="SAM" id="MobiDB-lite"/>
    </source>
</evidence>
<dbReference type="Proteomes" id="UP000800038">
    <property type="component" value="Unassembled WGS sequence"/>
</dbReference>
<organism evidence="2 3">
    <name type="scientific">Clathrospora elynae</name>
    <dbReference type="NCBI Taxonomy" id="706981"/>
    <lineage>
        <taxon>Eukaryota</taxon>
        <taxon>Fungi</taxon>
        <taxon>Dikarya</taxon>
        <taxon>Ascomycota</taxon>
        <taxon>Pezizomycotina</taxon>
        <taxon>Dothideomycetes</taxon>
        <taxon>Pleosporomycetidae</taxon>
        <taxon>Pleosporales</taxon>
        <taxon>Diademaceae</taxon>
        <taxon>Clathrospora</taxon>
    </lineage>
</organism>
<keyword evidence="3" id="KW-1185">Reference proteome</keyword>
<reference evidence="2" key="1">
    <citation type="journal article" date="2020" name="Stud. Mycol.">
        <title>101 Dothideomycetes genomes: a test case for predicting lifestyles and emergence of pathogens.</title>
        <authorList>
            <person name="Haridas S."/>
            <person name="Albert R."/>
            <person name="Binder M."/>
            <person name="Bloem J."/>
            <person name="Labutti K."/>
            <person name="Salamov A."/>
            <person name="Andreopoulos B."/>
            <person name="Baker S."/>
            <person name="Barry K."/>
            <person name="Bills G."/>
            <person name="Bluhm B."/>
            <person name="Cannon C."/>
            <person name="Castanera R."/>
            <person name="Culley D."/>
            <person name="Daum C."/>
            <person name="Ezra D."/>
            <person name="Gonzalez J."/>
            <person name="Henrissat B."/>
            <person name="Kuo A."/>
            <person name="Liang C."/>
            <person name="Lipzen A."/>
            <person name="Lutzoni F."/>
            <person name="Magnuson J."/>
            <person name="Mondo S."/>
            <person name="Nolan M."/>
            <person name="Ohm R."/>
            <person name="Pangilinan J."/>
            <person name="Park H.-J."/>
            <person name="Ramirez L."/>
            <person name="Alfaro M."/>
            <person name="Sun H."/>
            <person name="Tritt A."/>
            <person name="Yoshinaga Y."/>
            <person name="Zwiers L.-H."/>
            <person name="Turgeon B."/>
            <person name="Goodwin S."/>
            <person name="Spatafora J."/>
            <person name="Crous P."/>
            <person name="Grigoriev I."/>
        </authorList>
    </citation>
    <scope>NUCLEOTIDE SEQUENCE</scope>
    <source>
        <strain evidence="2">CBS 161.51</strain>
    </source>
</reference>
<dbReference type="OrthoDB" id="4357141at2759"/>
<proteinExistence type="predicted"/>
<feature type="compositionally biased region" description="Basic residues" evidence="1">
    <location>
        <begin position="192"/>
        <end position="201"/>
    </location>
</feature>
<gene>
    <name evidence="2" type="ORF">EJ02DRAFT_354635</name>
</gene>
<name>A0A6A5SF78_9PLEO</name>
<dbReference type="AlphaFoldDB" id="A0A6A5SF78"/>
<feature type="compositionally biased region" description="Basic residues" evidence="1">
    <location>
        <begin position="158"/>
        <end position="167"/>
    </location>
</feature>
<accession>A0A6A5SF78</accession>
<feature type="region of interest" description="Disordered" evidence="1">
    <location>
        <begin position="155"/>
        <end position="201"/>
    </location>
</feature>
<protein>
    <submittedName>
        <fullName evidence="2">Uncharacterized protein</fullName>
    </submittedName>
</protein>